<dbReference type="InterPro" id="IPR000182">
    <property type="entry name" value="GNAT_dom"/>
</dbReference>
<dbReference type="AlphaFoldDB" id="A0AB34FXR3"/>
<feature type="region of interest" description="Disordered" evidence="3">
    <location>
        <begin position="298"/>
        <end position="400"/>
    </location>
</feature>
<gene>
    <name evidence="5" type="primary">NAA50</name>
    <name evidence="5" type="ORF">O9K51_02269</name>
</gene>
<feature type="compositionally biased region" description="Low complexity" evidence="3">
    <location>
        <begin position="56"/>
        <end position="68"/>
    </location>
</feature>
<feature type="region of interest" description="Disordered" evidence="3">
    <location>
        <begin position="21"/>
        <end position="81"/>
    </location>
</feature>
<accession>A0AB34FXR3</accession>
<dbReference type="GO" id="GO:0016747">
    <property type="term" value="F:acyltransferase activity, transferring groups other than amino-acyl groups"/>
    <property type="evidence" value="ECO:0007669"/>
    <property type="project" value="InterPro"/>
</dbReference>
<dbReference type="SUPFAM" id="SSF55729">
    <property type="entry name" value="Acyl-CoA N-acyltransferases (Nat)"/>
    <property type="match status" value="1"/>
</dbReference>
<dbReference type="Pfam" id="PF00583">
    <property type="entry name" value="Acetyltransf_1"/>
    <property type="match status" value="1"/>
</dbReference>
<keyword evidence="6" id="KW-1185">Reference proteome</keyword>
<evidence type="ECO:0000259" key="4">
    <source>
        <dbReference type="PROSITE" id="PS51186"/>
    </source>
</evidence>
<organism evidence="5 6">
    <name type="scientific">Purpureocillium lavendulum</name>
    <dbReference type="NCBI Taxonomy" id="1247861"/>
    <lineage>
        <taxon>Eukaryota</taxon>
        <taxon>Fungi</taxon>
        <taxon>Dikarya</taxon>
        <taxon>Ascomycota</taxon>
        <taxon>Pezizomycotina</taxon>
        <taxon>Sordariomycetes</taxon>
        <taxon>Hypocreomycetidae</taxon>
        <taxon>Hypocreales</taxon>
        <taxon>Ophiocordycipitaceae</taxon>
        <taxon>Purpureocillium</taxon>
    </lineage>
</organism>
<dbReference type="Proteomes" id="UP001163105">
    <property type="component" value="Unassembled WGS sequence"/>
</dbReference>
<name>A0AB34FXR3_9HYPO</name>
<evidence type="ECO:0000256" key="3">
    <source>
        <dbReference type="SAM" id="MobiDB-lite"/>
    </source>
</evidence>
<evidence type="ECO:0000256" key="2">
    <source>
        <dbReference type="ARBA" id="ARBA00023315"/>
    </source>
</evidence>
<dbReference type="PANTHER" id="PTHR42919:SF8">
    <property type="entry name" value="N-ALPHA-ACETYLTRANSFERASE 50"/>
    <property type="match status" value="1"/>
</dbReference>
<feature type="domain" description="N-acetyltransferase" evidence="4">
    <location>
        <begin position="86"/>
        <end position="262"/>
    </location>
</feature>
<feature type="compositionally biased region" description="Low complexity" evidence="3">
    <location>
        <begin position="371"/>
        <end position="384"/>
    </location>
</feature>
<dbReference type="EMBL" id="JAQHRD010000002">
    <property type="protein sequence ID" value="KAJ6443879.1"/>
    <property type="molecule type" value="Genomic_DNA"/>
</dbReference>
<keyword evidence="1" id="KW-0808">Transferase</keyword>
<dbReference type="Gene3D" id="3.40.630.30">
    <property type="match status" value="1"/>
</dbReference>
<protein>
    <submittedName>
        <fullName evidence="5">GCN5-related N acetyltransferase</fullName>
    </submittedName>
</protein>
<sequence>MSLPTGKAPAAQSSIRSFFTAKTPKYAPPPSSSRDAAVANGATNATHAAQPPSPPAASSSPAALASASAPPPMTMPPLPATLPREATIRPITAADTTALRRINALLLPVSYPDAFYARAVDPSESGPFSRVITWARDGEEPKVVGGVVCRVEPTLLPLPSSPSSTPATSTGNGDHLYIQSLCLLSPYRGMGLINAALDNIVGTAMANPSLGVRTVTAHVWTENEEGLHWYQARGFTRQEPPIEGYYLKLRPGSAYLVHRDVGASVRSSLPSTPSSSTPSGAPSAITASATAAVVNLPPQTAQRPPPQSGSGSPPPLKANGINSSSSNTTTTPPPGLARGQSYQNQRADTEWNDLPVDMAPGMLAPPRKNGSEPGSSASSRSSSTVRKKRDRSYPAAAFGS</sequence>
<evidence type="ECO:0000256" key="1">
    <source>
        <dbReference type="ARBA" id="ARBA00022679"/>
    </source>
</evidence>
<comment type="caution">
    <text evidence="5">The sequence shown here is derived from an EMBL/GenBank/DDBJ whole genome shotgun (WGS) entry which is preliminary data.</text>
</comment>
<dbReference type="InterPro" id="IPR016181">
    <property type="entry name" value="Acyl_CoA_acyltransferase"/>
</dbReference>
<evidence type="ECO:0000313" key="6">
    <source>
        <dbReference type="Proteomes" id="UP001163105"/>
    </source>
</evidence>
<feature type="region of interest" description="Disordered" evidence="3">
    <location>
        <begin position="265"/>
        <end position="285"/>
    </location>
</feature>
<dbReference type="PROSITE" id="PS51186">
    <property type="entry name" value="GNAT"/>
    <property type="match status" value="1"/>
</dbReference>
<dbReference type="PANTHER" id="PTHR42919">
    <property type="entry name" value="N-ALPHA-ACETYLTRANSFERASE"/>
    <property type="match status" value="1"/>
</dbReference>
<dbReference type="InterPro" id="IPR051556">
    <property type="entry name" value="N-term/lysine_N-AcTrnsfr"/>
</dbReference>
<reference evidence="5" key="1">
    <citation type="submission" date="2023-01" db="EMBL/GenBank/DDBJ databases">
        <title>The growth and conidiation of Purpureocillium lavendulum are regulated by nitrogen source and histone H3K14 acetylation.</title>
        <authorList>
            <person name="Tang P."/>
            <person name="Han J."/>
            <person name="Zhang C."/>
            <person name="Tang P."/>
            <person name="Qi F."/>
            <person name="Zhang K."/>
            <person name="Liang L."/>
        </authorList>
    </citation>
    <scope>NUCLEOTIDE SEQUENCE</scope>
    <source>
        <strain evidence="5">YMF1.00683</strain>
    </source>
</reference>
<keyword evidence="2" id="KW-0012">Acyltransferase</keyword>
<feature type="compositionally biased region" description="Pro residues" evidence="3">
    <location>
        <begin position="69"/>
        <end position="80"/>
    </location>
</feature>
<evidence type="ECO:0000313" key="5">
    <source>
        <dbReference type="EMBL" id="KAJ6443879.1"/>
    </source>
</evidence>
<proteinExistence type="predicted"/>
<dbReference type="GO" id="GO:0031415">
    <property type="term" value="C:NatA complex"/>
    <property type="evidence" value="ECO:0007669"/>
    <property type="project" value="TreeGrafter"/>
</dbReference>
<dbReference type="GO" id="GO:0007064">
    <property type="term" value="P:mitotic sister chromatid cohesion"/>
    <property type="evidence" value="ECO:0007669"/>
    <property type="project" value="TreeGrafter"/>
</dbReference>
<feature type="compositionally biased region" description="Pro residues" evidence="3">
    <location>
        <begin position="303"/>
        <end position="316"/>
    </location>
</feature>